<dbReference type="AlphaFoldDB" id="A0A4D6HBP2"/>
<dbReference type="PROSITE" id="PS51186">
    <property type="entry name" value="GNAT"/>
    <property type="match status" value="1"/>
</dbReference>
<keyword evidence="6" id="KW-1185">Reference proteome</keyword>
<comment type="similarity">
    <text evidence="3">Belongs to the acetyltransferase family. RimJ subfamily.</text>
</comment>
<accession>A0A4D6HBP2</accession>
<sequence length="179" mass="20375">MPGGAFLVGDDVALRPVEEDDLEFLRDHSNDPAIRHPMTFDRPTNLEAQRERFEDMYDGDDVGLLACVDDEPIGYAMLFRVDESAGHAEIAYWLAPEAQGEGYGTEMAALLLDYAFDERRLHRIRARALDTNAASQRLLEKLGFTHEGVQRDEKYVRGEYVDTHFYGLLDEEWVGSEAF</sequence>
<evidence type="ECO:0000259" key="4">
    <source>
        <dbReference type="PROSITE" id="PS51186"/>
    </source>
</evidence>
<dbReference type="InterPro" id="IPR016181">
    <property type="entry name" value="Acyl_CoA_acyltransferase"/>
</dbReference>
<proteinExistence type="inferred from homology"/>
<dbReference type="PANTHER" id="PTHR43792:SF8">
    <property type="entry name" value="[RIBOSOMAL PROTEIN US5]-ALANINE N-ACETYLTRANSFERASE"/>
    <property type="match status" value="1"/>
</dbReference>
<dbReference type="GeneID" id="39847641"/>
<evidence type="ECO:0000313" key="5">
    <source>
        <dbReference type="EMBL" id="QCC51045.1"/>
    </source>
</evidence>
<dbReference type="InterPro" id="IPR051531">
    <property type="entry name" value="N-acetyltransferase"/>
</dbReference>
<dbReference type="Pfam" id="PF13302">
    <property type="entry name" value="Acetyltransf_3"/>
    <property type="match status" value="1"/>
</dbReference>
<protein>
    <submittedName>
        <fullName evidence="5">N-acetyltransferase</fullName>
    </submittedName>
</protein>
<evidence type="ECO:0000256" key="2">
    <source>
        <dbReference type="ARBA" id="ARBA00023315"/>
    </source>
</evidence>
<reference evidence="5 6" key="1">
    <citation type="journal article" date="2019" name="Nat. Commun.">
        <title>A new type of DNA phosphorothioation-based antiviral system in archaea.</title>
        <authorList>
            <person name="Xiong L."/>
            <person name="Liu S."/>
            <person name="Chen S."/>
            <person name="Xiao Y."/>
            <person name="Zhu B."/>
            <person name="Gao Y."/>
            <person name="Zhang Y."/>
            <person name="Chen B."/>
            <person name="Luo J."/>
            <person name="Deng Z."/>
            <person name="Chen X."/>
            <person name="Wang L."/>
            <person name="Chen S."/>
        </authorList>
    </citation>
    <scope>NUCLEOTIDE SEQUENCE [LARGE SCALE GENOMIC DNA]</scope>
    <source>
        <strain evidence="5 6">CBA1105</strain>
    </source>
</reference>
<keyword evidence="2" id="KW-0012">Acyltransferase</keyword>
<dbReference type="GO" id="GO:0016747">
    <property type="term" value="F:acyltransferase activity, transferring groups other than amino-acyl groups"/>
    <property type="evidence" value="ECO:0007669"/>
    <property type="project" value="InterPro"/>
</dbReference>
<gene>
    <name evidence="5" type="ORF">DV733_07210</name>
</gene>
<evidence type="ECO:0000256" key="3">
    <source>
        <dbReference type="ARBA" id="ARBA00038502"/>
    </source>
</evidence>
<dbReference type="InterPro" id="IPR000182">
    <property type="entry name" value="GNAT_dom"/>
</dbReference>
<dbReference type="KEGG" id="hsn:DV733_07210"/>
<keyword evidence="1 5" id="KW-0808">Transferase</keyword>
<dbReference type="Gene3D" id="3.40.630.30">
    <property type="match status" value="1"/>
</dbReference>
<dbReference type="PANTHER" id="PTHR43792">
    <property type="entry name" value="GNAT FAMILY, PUTATIVE (AFU_ORTHOLOGUE AFUA_3G00765)-RELATED-RELATED"/>
    <property type="match status" value="1"/>
</dbReference>
<evidence type="ECO:0000256" key="1">
    <source>
        <dbReference type="ARBA" id="ARBA00022679"/>
    </source>
</evidence>
<evidence type="ECO:0000313" key="6">
    <source>
        <dbReference type="Proteomes" id="UP000296706"/>
    </source>
</evidence>
<dbReference type="CDD" id="cd04301">
    <property type="entry name" value="NAT_SF"/>
    <property type="match status" value="1"/>
</dbReference>
<dbReference type="Proteomes" id="UP000296706">
    <property type="component" value="Chromosome"/>
</dbReference>
<feature type="domain" description="N-acetyltransferase" evidence="4">
    <location>
        <begin position="12"/>
        <end position="167"/>
    </location>
</feature>
<dbReference type="RefSeq" id="WP_049995404.1">
    <property type="nucleotide sequence ID" value="NZ_CP031310.1"/>
</dbReference>
<name>A0A4D6HBP2_9EURY</name>
<dbReference type="SUPFAM" id="SSF55729">
    <property type="entry name" value="Acyl-CoA N-acyltransferases (Nat)"/>
    <property type="match status" value="1"/>
</dbReference>
<organism evidence="5 6">
    <name type="scientific">Halapricum salinum</name>
    <dbReference type="NCBI Taxonomy" id="1457250"/>
    <lineage>
        <taxon>Archaea</taxon>
        <taxon>Methanobacteriati</taxon>
        <taxon>Methanobacteriota</taxon>
        <taxon>Stenosarchaea group</taxon>
        <taxon>Halobacteria</taxon>
        <taxon>Halobacteriales</taxon>
        <taxon>Haloarculaceae</taxon>
        <taxon>Halapricum</taxon>
    </lineage>
</organism>
<dbReference type="EMBL" id="CP031310">
    <property type="protein sequence ID" value="QCC51045.1"/>
    <property type="molecule type" value="Genomic_DNA"/>
</dbReference>
<dbReference type="OrthoDB" id="120213at2157"/>
<dbReference type="STRING" id="1457250.GCA_000755225_00040"/>